<gene>
    <name evidence="1" type="ORF">MNY70_18255</name>
</gene>
<sequence length="108" mass="11681">MANEVGEVTSEMIERIVKQTAKEVVSSLQNDIREQITEEVSRGLKSHFGDMTPTQHSVQHANIEKLLTRLDNLSSGFYGGIVSKIASTLITVLILGLAAWGLKSGIGS</sequence>
<accession>A0ACD3YDK0</accession>
<geneLocation type="plasmid" evidence="1 2">
    <name>pW1-b</name>
</geneLocation>
<dbReference type="Proteomes" id="UP000829420">
    <property type="component" value="Plasmid pW1-b"/>
</dbReference>
<protein>
    <submittedName>
        <fullName evidence="1">Uncharacterized protein</fullName>
    </submittedName>
</protein>
<evidence type="ECO:0000313" key="2">
    <source>
        <dbReference type="Proteomes" id="UP000829420"/>
    </source>
</evidence>
<reference evidence="1" key="1">
    <citation type="submission" date="2022-03" db="EMBL/GenBank/DDBJ databases">
        <title>ESBL-producing Moellerella wisconsensis and Escherichia marmotae isolated from wild game meat.</title>
        <authorList>
            <person name="Biggel M."/>
        </authorList>
    </citation>
    <scope>NUCLEOTIDE SEQUENCE</scope>
    <source>
        <strain evidence="1">W1</strain>
    </source>
</reference>
<dbReference type="EMBL" id="CP093257">
    <property type="protein sequence ID" value="UNH41015.1"/>
    <property type="molecule type" value="Genomic_DNA"/>
</dbReference>
<keyword evidence="1" id="KW-0614">Plasmid</keyword>
<proteinExistence type="predicted"/>
<evidence type="ECO:0000313" key="1">
    <source>
        <dbReference type="EMBL" id="UNH41015.1"/>
    </source>
</evidence>
<keyword evidence="2" id="KW-1185">Reference proteome</keyword>
<organism evidence="1 2">
    <name type="scientific">Moellerella wisconsensis</name>
    <dbReference type="NCBI Taxonomy" id="158849"/>
    <lineage>
        <taxon>Bacteria</taxon>
        <taxon>Pseudomonadati</taxon>
        <taxon>Pseudomonadota</taxon>
        <taxon>Gammaproteobacteria</taxon>
        <taxon>Enterobacterales</taxon>
        <taxon>Morganellaceae</taxon>
        <taxon>Moellerella</taxon>
    </lineage>
</organism>
<name>A0ACD3YDK0_9GAMM</name>